<evidence type="ECO:0000313" key="2">
    <source>
        <dbReference type="Proteomes" id="UP001152531"/>
    </source>
</evidence>
<accession>A0ACA9YAN9</accession>
<gene>
    <name evidence="1" type="ORF">CLIB1444_08S01992</name>
</gene>
<comment type="caution">
    <text evidence="1">The sequence shown here is derived from an EMBL/GenBank/DDBJ whole genome shotgun (WGS) entry which is preliminary data.</text>
</comment>
<dbReference type="EMBL" id="CALSDN010000008">
    <property type="protein sequence ID" value="CAH6722105.1"/>
    <property type="molecule type" value="Genomic_DNA"/>
</dbReference>
<reference evidence="1" key="1">
    <citation type="submission" date="2022-06" db="EMBL/GenBank/DDBJ databases">
        <authorList>
            <person name="Legras J.-L."/>
            <person name="Devillers H."/>
            <person name="Grondin C."/>
        </authorList>
    </citation>
    <scope>NUCLEOTIDE SEQUENCE</scope>
    <source>
        <strain evidence="1">CLIB 1444</strain>
    </source>
</reference>
<proteinExistence type="predicted"/>
<name>A0ACA9YAN9_9ASCO</name>
<evidence type="ECO:0000313" key="1">
    <source>
        <dbReference type="EMBL" id="CAH6722105.1"/>
    </source>
</evidence>
<keyword evidence="2" id="KW-1185">Reference proteome</keyword>
<sequence>MLRRGATTIKLTPEDISEYDQSVVNSAQYLKEDNLQEQEPDNSITNYKDRNERILNRDRNQNHNHN</sequence>
<dbReference type="Proteomes" id="UP001152531">
    <property type="component" value="Unassembled WGS sequence"/>
</dbReference>
<protein>
    <submittedName>
        <fullName evidence="1">Uncharacterized protein</fullName>
    </submittedName>
</protein>
<organism evidence="1 2">
    <name type="scientific">[Candida] jaroonii</name>
    <dbReference type="NCBI Taxonomy" id="467808"/>
    <lineage>
        <taxon>Eukaryota</taxon>
        <taxon>Fungi</taxon>
        <taxon>Dikarya</taxon>
        <taxon>Ascomycota</taxon>
        <taxon>Saccharomycotina</taxon>
        <taxon>Pichiomycetes</taxon>
        <taxon>Debaryomycetaceae</taxon>
        <taxon>Yamadazyma</taxon>
    </lineage>
</organism>